<evidence type="ECO:0000313" key="3">
    <source>
        <dbReference type="EMBL" id="KAA0062933.1"/>
    </source>
</evidence>
<evidence type="ECO:0000259" key="2">
    <source>
        <dbReference type="Pfam" id="PF00078"/>
    </source>
</evidence>
<dbReference type="InterPro" id="IPR036397">
    <property type="entry name" value="RNaseH_sf"/>
</dbReference>
<dbReference type="CDD" id="cd01647">
    <property type="entry name" value="RT_LTR"/>
    <property type="match status" value="1"/>
</dbReference>
<dbReference type="OrthoDB" id="101614at2759"/>
<dbReference type="InterPro" id="IPR043128">
    <property type="entry name" value="Rev_trsase/Diguanyl_cyclase"/>
</dbReference>
<reference evidence="3 4" key="1">
    <citation type="submission" date="2019-08" db="EMBL/GenBank/DDBJ databases">
        <title>Draft genome sequences of two oriental melons (Cucumis melo L. var makuwa).</title>
        <authorList>
            <person name="Kwon S.-Y."/>
        </authorList>
    </citation>
    <scope>NUCLEOTIDE SEQUENCE [LARGE SCALE GENOMIC DNA]</scope>
    <source>
        <strain evidence="4">cv. SW 3</strain>
        <tissue evidence="3">Leaf</tissue>
    </source>
</reference>
<dbReference type="Gene3D" id="3.10.10.10">
    <property type="entry name" value="HIV Type 1 Reverse Transcriptase, subunit A, domain 1"/>
    <property type="match status" value="1"/>
</dbReference>
<feature type="region of interest" description="Disordered" evidence="1">
    <location>
        <begin position="103"/>
        <end position="123"/>
    </location>
</feature>
<dbReference type="InterPro" id="IPR012337">
    <property type="entry name" value="RNaseH-like_sf"/>
</dbReference>
<evidence type="ECO:0000256" key="1">
    <source>
        <dbReference type="SAM" id="MobiDB-lite"/>
    </source>
</evidence>
<comment type="caution">
    <text evidence="3">The sequence shown here is derived from an EMBL/GenBank/DDBJ whole genome shotgun (WGS) entry which is preliminary data.</text>
</comment>
<dbReference type="SUPFAM" id="SSF56672">
    <property type="entry name" value="DNA/RNA polymerases"/>
    <property type="match status" value="1"/>
</dbReference>
<sequence>MLSVSKKKNVQTPYAPIFNCLGDGGPHFKTGSSINTKKKESTSRASVWHRIKYIDIENCHGKEFPCKAKVKRHDVILTKPEKQGSEQGEGGTSCHHITIIEESEIETPEEDSEDVPQSLEDDGQSTVDELKEMNLGTIEKPHPTFISASFSSEEEAVHHLAIKPGYWSIKQAQRHFRPELIPQIEVEVNKLIEAGFIREALSFMDESSGYNQIQMALLDEEMTAFRTSNGIYCYKMMPFGLKNVGTTYQRAMKKVFDDMLHKYVEFYIDDLVVKSKRRKDHLNDLKGVFDRLQKYQLRMNPLKYAFGVTLGKFLGFIPIKEQALTGFLPDHPIPSDWKFCEDLPDGEVFLTDVMEPWTMYFDGATQRSGVRADIVLISLEKHMLPYSFALGKLCLNNAHKRANALTNFATALMMSDDISLNIPLFQQWIMSPILSECQEVNVMMSHLIDEEDWHRPIIEHLEHGKLPKDSRHKTESIKALKEAHVGICGAHQSGPKLQFQLRRMSYYWPKMIQDSMGYAKKCEFKQYKSSMYNATANGLTKSFNKTLCNLLKKIVSKSKKDWQERIGEALWAYRITHRSSIGVIPYSLVYGVEVVLPLKREIPSLRMIVQEGLTTEDNVKLRLHELEVLDEKRLEAQQALECYQVRMSKAFDKHVKPRSFQVGDLVLTVRRPVIIMRHTGNMFTSKWDGPYIVKEVYTNGTYKIVDRDGLKIGPINDKFLKKFYAYRPYVTKKTI</sequence>
<accession>A0A5A7V4F6</accession>
<dbReference type="PANTHER" id="PTHR48475">
    <property type="entry name" value="RIBONUCLEASE H"/>
    <property type="match status" value="1"/>
</dbReference>
<dbReference type="Proteomes" id="UP000321393">
    <property type="component" value="Unassembled WGS sequence"/>
</dbReference>
<dbReference type="InterPro" id="IPR000477">
    <property type="entry name" value="RT_dom"/>
</dbReference>
<dbReference type="PANTHER" id="PTHR48475:SF1">
    <property type="entry name" value="RNASE H TYPE-1 DOMAIN-CONTAINING PROTEIN"/>
    <property type="match status" value="1"/>
</dbReference>
<dbReference type="GO" id="GO:0003676">
    <property type="term" value="F:nucleic acid binding"/>
    <property type="evidence" value="ECO:0007669"/>
    <property type="project" value="InterPro"/>
</dbReference>
<dbReference type="AlphaFoldDB" id="A0A5A7V4F6"/>
<dbReference type="Pfam" id="PF00078">
    <property type="entry name" value="RVT_1"/>
    <property type="match status" value="1"/>
</dbReference>
<evidence type="ECO:0000313" key="4">
    <source>
        <dbReference type="Proteomes" id="UP000321393"/>
    </source>
</evidence>
<gene>
    <name evidence="3" type="ORF">E6C27_scaffold468G00270</name>
</gene>
<dbReference type="SUPFAM" id="SSF53098">
    <property type="entry name" value="Ribonuclease H-like"/>
    <property type="match status" value="1"/>
</dbReference>
<protein>
    <recommendedName>
        <fullName evidence="2">Reverse transcriptase domain-containing protein</fullName>
    </recommendedName>
</protein>
<dbReference type="InterPro" id="IPR043502">
    <property type="entry name" value="DNA/RNA_pol_sf"/>
</dbReference>
<dbReference type="Gene3D" id="3.30.70.270">
    <property type="match status" value="1"/>
</dbReference>
<proteinExistence type="predicted"/>
<dbReference type="Gene3D" id="3.30.420.10">
    <property type="entry name" value="Ribonuclease H-like superfamily/Ribonuclease H"/>
    <property type="match status" value="1"/>
</dbReference>
<name>A0A5A7V4F6_CUCMM</name>
<organism evidence="3 4">
    <name type="scientific">Cucumis melo var. makuwa</name>
    <name type="common">Oriental melon</name>
    <dbReference type="NCBI Taxonomy" id="1194695"/>
    <lineage>
        <taxon>Eukaryota</taxon>
        <taxon>Viridiplantae</taxon>
        <taxon>Streptophyta</taxon>
        <taxon>Embryophyta</taxon>
        <taxon>Tracheophyta</taxon>
        <taxon>Spermatophyta</taxon>
        <taxon>Magnoliopsida</taxon>
        <taxon>eudicotyledons</taxon>
        <taxon>Gunneridae</taxon>
        <taxon>Pentapetalae</taxon>
        <taxon>rosids</taxon>
        <taxon>fabids</taxon>
        <taxon>Cucurbitales</taxon>
        <taxon>Cucurbitaceae</taxon>
        <taxon>Benincaseae</taxon>
        <taxon>Cucumis</taxon>
    </lineage>
</organism>
<dbReference type="EMBL" id="SSTE01003650">
    <property type="protein sequence ID" value="KAA0062933.1"/>
    <property type="molecule type" value="Genomic_DNA"/>
</dbReference>
<feature type="domain" description="Reverse transcriptase" evidence="2">
    <location>
        <begin position="198"/>
        <end position="316"/>
    </location>
</feature>